<evidence type="ECO:0000313" key="2">
    <source>
        <dbReference type="EMBL" id="KAG6373802.1"/>
    </source>
</evidence>
<keyword evidence="1" id="KW-0732">Signal</keyword>
<dbReference type="OrthoDB" id="3153758at2759"/>
<dbReference type="EMBL" id="JAGFBS010000020">
    <property type="protein sequence ID" value="KAG6373802.1"/>
    <property type="molecule type" value="Genomic_DNA"/>
</dbReference>
<evidence type="ECO:0000313" key="3">
    <source>
        <dbReference type="Proteomes" id="UP000683000"/>
    </source>
</evidence>
<dbReference type="Proteomes" id="UP000683000">
    <property type="component" value="Unassembled WGS sequence"/>
</dbReference>
<keyword evidence="3" id="KW-1185">Reference proteome</keyword>
<organism evidence="2 3">
    <name type="scientific">Boletus reticuloceps</name>
    <dbReference type="NCBI Taxonomy" id="495285"/>
    <lineage>
        <taxon>Eukaryota</taxon>
        <taxon>Fungi</taxon>
        <taxon>Dikarya</taxon>
        <taxon>Basidiomycota</taxon>
        <taxon>Agaricomycotina</taxon>
        <taxon>Agaricomycetes</taxon>
        <taxon>Agaricomycetidae</taxon>
        <taxon>Boletales</taxon>
        <taxon>Boletineae</taxon>
        <taxon>Boletaceae</taxon>
        <taxon>Boletoideae</taxon>
        <taxon>Boletus</taxon>
    </lineage>
</organism>
<comment type="caution">
    <text evidence="2">The sequence shown here is derived from an EMBL/GenBank/DDBJ whole genome shotgun (WGS) entry which is preliminary data.</text>
</comment>
<accession>A0A8I2YLE7</accession>
<evidence type="ECO:0000256" key="1">
    <source>
        <dbReference type="SAM" id="SignalP"/>
    </source>
</evidence>
<proteinExistence type="predicted"/>
<reference evidence="2" key="1">
    <citation type="submission" date="2021-03" db="EMBL/GenBank/DDBJ databases">
        <title>Evolutionary innovations through gain and loss of genes in the ectomycorrhizal Boletales.</title>
        <authorList>
            <person name="Wu G."/>
            <person name="Miyauchi S."/>
            <person name="Morin E."/>
            <person name="Yang Z.-L."/>
            <person name="Xu J."/>
            <person name="Martin F.M."/>
        </authorList>
    </citation>
    <scope>NUCLEOTIDE SEQUENCE</scope>
    <source>
        <strain evidence="2">BR01</strain>
    </source>
</reference>
<gene>
    <name evidence="2" type="ORF">JVT61DRAFT_5947</name>
</gene>
<feature type="chain" id="PRO_5034441051" evidence="1">
    <location>
        <begin position="21"/>
        <end position="141"/>
    </location>
</feature>
<dbReference type="AlphaFoldDB" id="A0A8I2YLE7"/>
<feature type="signal peptide" evidence="1">
    <location>
        <begin position="1"/>
        <end position="20"/>
    </location>
</feature>
<protein>
    <submittedName>
        <fullName evidence="2">Uncharacterized protein</fullName>
    </submittedName>
</protein>
<sequence>MSRLHPVAVLCLVLVFSTVAFQTWQTWMHFMYCPPDPATRVAMRSAWETEKTQHDNLSRQWAREREERERERGRWRWEVEERERREEEERQRRHMFWGHVRPHTCTTYATREYTAQLMNLPRNWEHRLDACKATPLDFLST</sequence>
<name>A0A8I2YLE7_9AGAM</name>